<feature type="transmembrane region" description="Helical" evidence="1">
    <location>
        <begin position="39"/>
        <end position="63"/>
    </location>
</feature>
<dbReference type="Proteomes" id="UP000275027">
    <property type="component" value="Unassembled WGS sequence"/>
</dbReference>
<feature type="transmembrane region" description="Helical" evidence="1">
    <location>
        <begin position="195"/>
        <end position="214"/>
    </location>
</feature>
<evidence type="ECO:0000313" key="3">
    <source>
        <dbReference type="EMBL" id="RLJ30252.1"/>
    </source>
</evidence>
<feature type="transmembrane region" description="Helical" evidence="1">
    <location>
        <begin position="138"/>
        <end position="157"/>
    </location>
</feature>
<evidence type="ECO:0000256" key="1">
    <source>
        <dbReference type="SAM" id="Phobius"/>
    </source>
</evidence>
<comment type="caution">
    <text evidence="3">The sequence shown here is derived from an EMBL/GenBank/DDBJ whole genome shotgun (WGS) entry which is preliminary data.</text>
</comment>
<evidence type="ECO:0000313" key="2">
    <source>
        <dbReference type="EMBL" id="PKW21110.1"/>
    </source>
</evidence>
<proteinExistence type="predicted"/>
<reference evidence="2 4" key="1">
    <citation type="submission" date="2017-12" db="EMBL/GenBank/DDBJ databases">
        <title>Genomic Encyclopedia of Type Strains, Phase III (KMG-III): the genomes of soil and plant-associated and newly described type strains.</title>
        <authorList>
            <person name="Whitman W."/>
        </authorList>
    </citation>
    <scope>NUCLEOTIDE SEQUENCE [LARGE SCALE GENOMIC DNA]</scope>
    <source>
        <strain evidence="2 4">IP-10</strain>
    </source>
</reference>
<dbReference type="EMBL" id="PJND01000008">
    <property type="protein sequence ID" value="PKW21110.1"/>
    <property type="molecule type" value="Genomic_DNA"/>
</dbReference>
<reference evidence="3 5" key="2">
    <citation type="submission" date="2018-10" db="EMBL/GenBank/DDBJ databases">
        <title>Genomic Encyclopedia of Archaeal and Bacterial Type Strains, Phase II (KMG-II): from individual species to whole genera.</title>
        <authorList>
            <person name="Goeker M."/>
        </authorList>
    </citation>
    <scope>NUCLEOTIDE SEQUENCE [LARGE SCALE GENOMIC DNA]</scope>
    <source>
        <strain evidence="3 5">DSM 21886</strain>
    </source>
</reference>
<organism evidence="3 5">
    <name type="scientific">Flavobacterium lindanitolerans</name>
    <dbReference type="NCBI Taxonomy" id="428988"/>
    <lineage>
        <taxon>Bacteria</taxon>
        <taxon>Pseudomonadati</taxon>
        <taxon>Bacteroidota</taxon>
        <taxon>Flavobacteriia</taxon>
        <taxon>Flavobacteriales</taxon>
        <taxon>Flavobacteriaceae</taxon>
        <taxon>Flavobacterium</taxon>
    </lineage>
</organism>
<sequence>MKNNQLLIAFFFSVVVISLAGFFNSYIRFLPDTTKFPPVIHIHFAAFICWFALLLVQPILIWRKKYALHQKIGKISYFLTPVLVVTILILVIRQTKREMNISEDKAAITAFIGLLDAISFSAYYLIAMFNRKNLRWHIAFIIAASLIILNPGMSRLLNHIKPGLGLPASVLLPFIISISIVLIEKIRWKKRVLQSPYFLFLCCWIFEIVLFITIPKTDFWHSLIRKLINS</sequence>
<feature type="transmembrane region" description="Helical" evidence="1">
    <location>
        <begin position="7"/>
        <end position="27"/>
    </location>
</feature>
<evidence type="ECO:0000313" key="5">
    <source>
        <dbReference type="Proteomes" id="UP000275027"/>
    </source>
</evidence>
<keyword evidence="4" id="KW-1185">Reference proteome</keyword>
<dbReference type="Proteomes" id="UP000233767">
    <property type="component" value="Unassembled WGS sequence"/>
</dbReference>
<dbReference type="EMBL" id="RCCB01000011">
    <property type="protein sequence ID" value="RLJ30252.1"/>
    <property type="molecule type" value="Genomic_DNA"/>
</dbReference>
<evidence type="ECO:0000313" key="4">
    <source>
        <dbReference type="Proteomes" id="UP000233767"/>
    </source>
</evidence>
<keyword evidence="1" id="KW-0812">Transmembrane</keyword>
<feature type="transmembrane region" description="Helical" evidence="1">
    <location>
        <begin position="163"/>
        <end position="183"/>
    </location>
</feature>
<gene>
    <name evidence="2" type="ORF">B0G92_2394</name>
    <name evidence="3" type="ORF">CLV50_1656</name>
</gene>
<feature type="transmembrane region" description="Helical" evidence="1">
    <location>
        <begin position="106"/>
        <end position="126"/>
    </location>
</feature>
<name>A0A497UI71_9FLAO</name>
<feature type="transmembrane region" description="Helical" evidence="1">
    <location>
        <begin position="75"/>
        <end position="94"/>
    </location>
</feature>
<protein>
    <submittedName>
        <fullName evidence="3">Uncharacterized protein</fullName>
    </submittedName>
</protein>
<keyword evidence="1" id="KW-0472">Membrane</keyword>
<keyword evidence="1" id="KW-1133">Transmembrane helix</keyword>
<dbReference type="AlphaFoldDB" id="A0A497UI71"/>
<accession>A0A497UI71</accession>